<accession>A3ITI3</accession>
<dbReference type="RefSeq" id="WP_008276691.1">
    <property type="nucleotide sequence ID" value="NZ_AAXW01000029.1"/>
</dbReference>
<name>A3ITI3_9CHRO</name>
<comment type="caution">
    <text evidence="1">The sequence shown here is derived from an EMBL/GenBank/DDBJ whole genome shotgun (WGS) entry which is preliminary data.</text>
</comment>
<dbReference type="eggNOG" id="ENOG5032SJ2">
    <property type="taxonomic scope" value="Bacteria"/>
</dbReference>
<reference evidence="1 2" key="1">
    <citation type="submission" date="2007-03" db="EMBL/GenBank/DDBJ databases">
        <authorList>
            <person name="Stal L."/>
            <person name="Ferriera S."/>
            <person name="Johnson J."/>
            <person name="Kravitz S."/>
            <person name="Beeson K."/>
            <person name="Sutton G."/>
            <person name="Rogers Y.-H."/>
            <person name="Friedman R."/>
            <person name="Frazier M."/>
            <person name="Venter J.C."/>
        </authorList>
    </citation>
    <scope>NUCLEOTIDE SEQUENCE [LARGE SCALE GENOMIC DNA]</scope>
    <source>
        <strain evidence="1 2">CCY0110</strain>
    </source>
</reference>
<dbReference type="OrthoDB" id="582684at2"/>
<dbReference type="EMBL" id="AAXW01000029">
    <property type="protein sequence ID" value="EAZ90164.1"/>
    <property type="molecule type" value="Genomic_DNA"/>
</dbReference>
<dbReference type="AlphaFoldDB" id="A3ITI3"/>
<gene>
    <name evidence="1" type="ORF">CY0110_30478</name>
</gene>
<dbReference type="Proteomes" id="UP000003781">
    <property type="component" value="Unassembled WGS sequence"/>
</dbReference>
<proteinExistence type="predicted"/>
<organism evidence="1 2">
    <name type="scientific">Crocosphaera chwakensis CCY0110</name>
    <dbReference type="NCBI Taxonomy" id="391612"/>
    <lineage>
        <taxon>Bacteria</taxon>
        <taxon>Bacillati</taxon>
        <taxon>Cyanobacteriota</taxon>
        <taxon>Cyanophyceae</taxon>
        <taxon>Oscillatoriophycideae</taxon>
        <taxon>Chroococcales</taxon>
        <taxon>Aphanothecaceae</taxon>
        <taxon>Crocosphaera</taxon>
        <taxon>Crocosphaera chwakensis</taxon>
    </lineage>
</organism>
<protein>
    <submittedName>
        <fullName evidence="1">Uncharacterized protein</fullName>
    </submittedName>
</protein>
<sequence length="96" mass="11071">MLSQIYYIVRSKVDGKYLVARINKGEDERPVSYLLVFPENFEALSYLNTHSSDVSDRFIVESTSGNQLKAILQRWDFQGIGLVKDPLIPRIEFLSM</sequence>
<evidence type="ECO:0000313" key="2">
    <source>
        <dbReference type="Proteomes" id="UP000003781"/>
    </source>
</evidence>
<evidence type="ECO:0000313" key="1">
    <source>
        <dbReference type="EMBL" id="EAZ90164.1"/>
    </source>
</evidence>
<keyword evidence="2" id="KW-1185">Reference proteome</keyword>